<dbReference type="AlphaFoldDB" id="A0A838CUP9"/>
<dbReference type="Proteomes" id="UP000571017">
    <property type="component" value="Unassembled WGS sequence"/>
</dbReference>
<keyword evidence="3" id="KW-1185">Reference proteome</keyword>
<dbReference type="RefSeq" id="WP_181472531.1">
    <property type="nucleotide sequence ID" value="NZ_JACEFG010000002.1"/>
</dbReference>
<feature type="region of interest" description="Disordered" evidence="1">
    <location>
        <begin position="53"/>
        <end position="99"/>
    </location>
</feature>
<accession>A0A838CUP9</accession>
<dbReference type="EMBL" id="JACEFG010000002">
    <property type="protein sequence ID" value="MBA2175529.1"/>
    <property type="molecule type" value="Genomic_DNA"/>
</dbReference>
<sequence>MAKKSKQYDYDLSEVKRLIGETDKNYREISAETGCPYASVVYHGRKIRGRVNRSHKYEAMEEKSPSPAANLHVPNQPQEQQGSPTASNGTTLSISRNDISIEDAEREAAKMIKAAQALGLSKINLTIEK</sequence>
<proteinExistence type="predicted"/>
<protein>
    <submittedName>
        <fullName evidence="2">Uncharacterized protein</fullName>
    </submittedName>
</protein>
<evidence type="ECO:0000313" key="2">
    <source>
        <dbReference type="EMBL" id="MBA2175529.1"/>
    </source>
</evidence>
<reference evidence="2 3" key="1">
    <citation type="journal article" date="2004" name="Extremophiles">
        <title>Halobacillus locisalis sp. nov., a halophilic bacterium isolated from a marine solar saltern of the Yellow Sea in Korea.</title>
        <authorList>
            <person name="Yoon J.H."/>
            <person name="Kang K.H."/>
            <person name="Oh T.K."/>
            <person name="Park Y.H."/>
        </authorList>
    </citation>
    <scope>NUCLEOTIDE SEQUENCE [LARGE SCALE GENOMIC DNA]</scope>
    <source>
        <strain evidence="2 3">KCTC 3788</strain>
    </source>
</reference>
<organism evidence="2 3">
    <name type="scientific">Halobacillus locisalis</name>
    <dbReference type="NCBI Taxonomy" id="220753"/>
    <lineage>
        <taxon>Bacteria</taxon>
        <taxon>Bacillati</taxon>
        <taxon>Bacillota</taxon>
        <taxon>Bacilli</taxon>
        <taxon>Bacillales</taxon>
        <taxon>Bacillaceae</taxon>
        <taxon>Halobacillus</taxon>
    </lineage>
</organism>
<feature type="compositionally biased region" description="Basic and acidic residues" evidence="1">
    <location>
        <begin position="55"/>
        <end position="64"/>
    </location>
</feature>
<evidence type="ECO:0000256" key="1">
    <source>
        <dbReference type="SAM" id="MobiDB-lite"/>
    </source>
</evidence>
<name>A0A838CUP9_9BACI</name>
<gene>
    <name evidence="2" type="ORF">H0266_11555</name>
</gene>
<feature type="compositionally biased region" description="Polar residues" evidence="1">
    <location>
        <begin position="73"/>
        <end position="98"/>
    </location>
</feature>
<evidence type="ECO:0000313" key="3">
    <source>
        <dbReference type="Proteomes" id="UP000571017"/>
    </source>
</evidence>
<comment type="caution">
    <text evidence="2">The sequence shown here is derived from an EMBL/GenBank/DDBJ whole genome shotgun (WGS) entry which is preliminary data.</text>
</comment>